<keyword evidence="6" id="KW-1185">Reference proteome</keyword>
<dbReference type="InterPro" id="IPR032675">
    <property type="entry name" value="LRR_dom_sf"/>
</dbReference>
<dbReference type="SUPFAM" id="SSF52058">
    <property type="entry name" value="L domain-like"/>
    <property type="match status" value="1"/>
</dbReference>
<dbReference type="OrthoDB" id="6374966at2759"/>
<keyword evidence="2 4" id="KW-0732">Signal</keyword>
<proteinExistence type="predicted"/>
<dbReference type="PROSITE" id="PS51450">
    <property type="entry name" value="LRR"/>
    <property type="match status" value="1"/>
</dbReference>
<dbReference type="Pfam" id="PF13855">
    <property type="entry name" value="LRR_8"/>
    <property type="match status" value="1"/>
</dbReference>
<evidence type="ECO:0000256" key="1">
    <source>
        <dbReference type="ARBA" id="ARBA00022614"/>
    </source>
</evidence>
<evidence type="ECO:0000313" key="5">
    <source>
        <dbReference type="EMBL" id="CAD7244980.1"/>
    </source>
</evidence>
<evidence type="ECO:0000256" key="3">
    <source>
        <dbReference type="ARBA" id="ARBA00022737"/>
    </source>
</evidence>
<evidence type="ECO:0008006" key="7">
    <source>
        <dbReference type="Google" id="ProtNLM"/>
    </source>
</evidence>
<evidence type="ECO:0000313" key="6">
    <source>
        <dbReference type="Proteomes" id="UP000677054"/>
    </source>
</evidence>
<accession>A0A7R8XD24</accession>
<dbReference type="PANTHER" id="PTHR24364">
    <property type="entry name" value="LP06937P"/>
    <property type="match status" value="1"/>
</dbReference>
<feature type="chain" id="PRO_5036209153" description="Leucine-rich repeat domain-containing protein" evidence="4">
    <location>
        <begin position="19"/>
        <end position="347"/>
    </location>
</feature>
<dbReference type="Proteomes" id="UP000677054">
    <property type="component" value="Unassembled WGS sequence"/>
</dbReference>
<protein>
    <recommendedName>
        <fullName evidence="7">Leucine-rich repeat domain-containing protein</fullName>
    </recommendedName>
</protein>
<dbReference type="Gene3D" id="3.80.10.10">
    <property type="entry name" value="Ribonuclease Inhibitor"/>
    <property type="match status" value="1"/>
</dbReference>
<dbReference type="EMBL" id="LR900267">
    <property type="protein sequence ID" value="CAD7244980.1"/>
    <property type="molecule type" value="Genomic_DNA"/>
</dbReference>
<sequence length="347" mass="37977">MRPWILLFSWLWGWAALGLPPCPKPDLIAPCTCEFGEAGPDFDAPTDSPVFVDCSAATASEIFSAFNDVAWASDQKYFDIWWNDALTDLPSGVFGDVSFHAIQIHGARNLERMDPDALERSGDRLRDLTVAFCRLGDFPWEALPRLGELRSVDASDNAIARLPAIESPTLQSLYLQQNDISDVRAGWATPELKVLDLDNNPISSLPPEFLEGLGSLESFSCWGCRLGPTLPSGSMAFRSPALKVVELYGNGIEIVEPGAITGLTADTRVNLHYNRISSLREESLRGMLEALSPGTGQLDVYGNPVECGCSMAWIVLDPEFLKSVKGECKDGTAFQELDPGSFRDRLS</sequence>
<reference evidence="5" key="1">
    <citation type="submission" date="2020-11" db="EMBL/GenBank/DDBJ databases">
        <authorList>
            <person name="Tran Van P."/>
        </authorList>
    </citation>
    <scope>NUCLEOTIDE SEQUENCE</scope>
</reference>
<dbReference type="PANTHER" id="PTHR24364:SF18">
    <property type="entry name" value="LP06937P"/>
    <property type="match status" value="1"/>
</dbReference>
<dbReference type="InterPro" id="IPR003591">
    <property type="entry name" value="Leu-rich_rpt_typical-subtyp"/>
</dbReference>
<dbReference type="InterPro" id="IPR052286">
    <property type="entry name" value="Wnt_signaling_inhibitor"/>
</dbReference>
<feature type="signal peptide" evidence="4">
    <location>
        <begin position="1"/>
        <end position="18"/>
    </location>
</feature>
<dbReference type="AlphaFoldDB" id="A0A7R8XD24"/>
<keyword evidence="1" id="KW-0433">Leucine-rich repeat</keyword>
<name>A0A7R8XD24_9CRUS</name>
<keyword evidence="3" id="KW-0677">Repeat</keyword>
<evidence type="ECO:0000256" key="2">
    <source>
        <dbReference type="ARBA" id="ARBA00022729"/>
    </source>
</evidence>
<dbReference type="SMART" id="SM00369">
    <property type="entry name" value="LRR_TYP"/>
    <property type="match status" value="4"/>
</dbReference>
<evidence type="ECO:0000256" key="4">
    <source>
        <dbReference type="SAM" id="SignalP"/>
    </source>
</evidence>
<gene>
    <name evidence="5" type="ORF">DSTB1V02_LOCUS4858</name>
</gene>
<organism evidence="5">
    <name type="scientific">Darwinula stevensoni</name>
    <dbReference type="NCBI Taxonomy" id="69355"/>
    <lineage>
        <taxon>Eukaryota</taxon>
        <taxon>Metazoa</taxon>
        <taxon>Ecdysozoa</taxon>
        <taxon>Arthropoda</taxon>
        <taxon>Crustacea</taxon>
        <taxon>Oligostraca</taxon>
        <taxon>Ostracoda</taxon>
        <taxon>Podocopa</taxon>
        <taxon>Podocopida</taxon>
        <taxon>Darwinulocopina</taxon>
        <taxon>Darwinuloidea</taxon>
        <taxon>Darwinulidae</taxon>
        <taxon>Darwinula</taxon>
    </lineage>
</organism>
<dbReference type="InterPro" id="IPR001611">
    <property type="entry name" value="Leu-rich_rpt"/>
</dbReference>
<dbReference type="EMBL" id="CAJPEV010000750">
    <property type="protein sequence ID" value="CAG0888219.1"/>
    <property type="molecule type" value="Genomic_DNA"/>
</dbReference>
<dbReference type="GO" id="GO:0016020">
    <property type="term" value="C:membrane"/>
    <property type="evidence" value="ECO:0007669"/>
    <property type="project" value="TreeGrafter"/>
</dbReference>